<evidence type="ECO:0000256" key="6">
    <source>
        <dbReference type="ARBA" id="ARBA00022833"/>
    </source>
</evidence>
<dbReference type="SUPFAM" id="SSF52540">
    <property type="entry name" value="P-loop containing nucleoside triphosphate hydrolases"/>
    <property type="match status" value="1"/>
</dbReference>
<organism evidence="15 16">
    <name type="scientific">Metallumcola ferriviriculae</name>
    <dbReference type="NCBI Taxonomy" id="3039180"/>
    <lineage>
        <taxon>Bacteria</taxon>
        <taxon>Bacillati</taxon>
        <taxon>Bacillota</taxon>
        <taxon>Clostridia</taxon>
        <taxon>Neomoorellales</taxon>
        <taxon>Desulfitibacteraceae</taxon>
        <taxon>Metallumcola</taxon>
    </lineage>
</organism>
<protein>
    <recommendedName>
        <fullName evidence="11 12">DNA repair protein RadA</fullName>
    </recommendedName>
</protein>
<evidence type="ECO:0000256" key="2">
    <source>
        <dbReference type="ARBA" id="ARBA00022741"/>
    </source>
</evidence>
<keyword evidence="3 11" id="KW-0227">DNA damage</keyword>
<dbReference type="AlphaFoldDB" id="A0AAU0UIT5"/>
<dbReference type="InterPro" id="IPR004504">
    <property type="entry name" value="DNA_repair_RadA"/>
</dbReference>
<evidence type="ECO:0000256" key="12">
    <source>
        <dbReference type="NCBIfam" id="TIGR00416"/>
    </source>
</evidence>
<comment type="function">
    <text evidence="13">DNA-dependent ATPase involved in processing of recombination intermediates, plays a role in repairing DNA breaks. Stimulates the branch migration of RecA-mediated strand transfer reactions, allowing the 3' invading strand to extend heteroduplex DNA faster. Binds ssDNA in the presence of ADP but not other nucleotides, has ATPase activity that is stimulated by ssDNA and various branched DNA structures, but inhibited by SSB. Does not have RecA's homology-searching function.</text>
</comment>
<dbReference type="GO" id="GO:0003684">
    <property type="term" value="F:damaged DNA binding"/>
    <property type="evidence" value="ECO:0007669"/>
    <property type="project" value="InterPro"/>
</dbReference>
<dbReference type="InterPro" id="IPR041166">
    <property type="entry name" value="Rubredoxin_2"/>
</dbReference>
<dbReference type="GO" id="GO:0005524">
    <property type="term" value="F:ATP binding"/>
    <property type="evidence" value="ECO:0007669"/>
    <property type="project" value="UniProtKB-UniRule"/>
</dbReference>
<dbReference type="Pfam" id="PF13541">
    <property type="entry name" value="ChlI"/>
    <property type="match status" value="1"/>
</dbReference>
<evidence type="ECO:0000256" key="5">
    <source>
        <dbReference type="ARBA" id="ARBA00022801"/>
    </source>
</evidence>
<evidence type="ECO:0000256" key="7">
    <source>
        <dbReference type="ARBA" id="ARBA00022840"/>
    </source>
</evidence>
<dbReference type="PRINTS" id="PR01874">
    <property type="entry name" value="DNAREPAIRADA"/>
</dbReference>
<dbReference type="NCBIfam" id="TIGR00416">
    <property type="entry name" value="sms"/>
    <property type="match status" value="1"/>
</dbReference>
<evidence type="ECO:0000313" key="15">
    <source>
        <dbReference type="EMBL" id="WRO20396.1"/>
    </source>
</evidence>
<feature type="binding site" evidence="11">
    <location>
        <begin position="95"/>
        <end position="102"/>
    </location>
    <ligand>
        <name>ATP</name>
        <dbReference type="ChEBI" id="CHEBI:30616"/>
    </ligand>
</feature>
<keyword evidence="4 13" id="KW-0863">Zinc-finger</keyword>
<dbReference type="InterPro" id="IPR020568">
    <property type="entry name" value="Ribosomal_Su5_D2-typ_SF"/>
</dbReference>
<dbReference type="InterPro" id="IPR027417">
    <property type="entry name" value="P-loop_NTPase"/>
</dbReference>
<keyword evidence="8 11" id="KW-0346">Stress response</keyword>
<keyword evidence="1 11" id="KW-0479">Metal-binding</keyword>
<evidence type="ECO:0000256" key="10">
    <source>
        <dbReference type="ARBA" id="ARBA00023204"/>
    </source>
</evidence>
<dbReference type="SMART" id="SM00382">
    <property type="entry name" value="AAA"/>
    <property type="match status" value="1"/>
</dbReference>
<name>A0AAU0UIT5_9FIRM</name>
<keyword evidence="16" id="KW-1185">Reference proteome</keyword>
<feature type="domain" description="RecA family profile 1" evidence="14">
    <location>
        <begin position="66"/>
        <end position="215"/>
    </location>
</feature>
<keyword evidence="2 11" id="KW-0547">Nucleotide-binding</keyword>
<dbReference type="GO" id="GO:0008270">
    <property type="term" value="F:zinc ion binding"/>
    <property type="evidence" value="ECO:0007669"/>
    <property type="project" value="UniProtKB-KW"/>
</dbReference>
<sequence length="453" mass="49084">MSVAKKKSVFVCQECGYESARWLGKCSCGAWNSFVEEAITKSNPNTERGLVSDGRPVPVTAVKGDTYRRMATGSEELDRVLGGGLVPGSLVLISGDPGIGKSTLLLQVADKVAEKHGNVLYISGEESGEQIKLRADRLAVANDKLLVAAETNVEAIRELVTQYRPSMVIIDSIQTLFATAIISAPGSISQVRECAGHILKFAKTENIPCFISAHVTKQGDIAGPRLLDHMVDVVLYLEGERNFGFRMLRSFKNRFGTTNALGVYEMAEQGMVEITNPSEFLLSDKSEGVSGAVVVASVESSRPILVELQALVIANEMGIPPRRTVVGVNRDRLSLIVAVLQKRAGVAMGPHDIYVSLLGGVSVEETSIDLGIAVGLYSSFRDCPVDSKTVVLGELDLAGRVRPIYNIDRLVHEAEKLGFERCVIPRLNKEKVKSGQMELVGVDTIQEVLRILF</sequence>
<feature type="region of interest" description="Lon-protease-like" evidence="11">
    <location>
        <begin position="352"/>
        <end position="453"/>
    </location>
</feature>
<evidence type="ECO:0000256" key="8">
    <source>
        <dbReference type="ARBA" id="ARBA00023016"/>
    </source>
</evidence>
<evidence type="ECO:0000256" key="4">
    <source>
        <dbReference type="ARBA" id="ARBA00022771"/>
    </source>
</evidence>
<dbReference type="Proteomes" id="UP001329915">
    <property type="component" value="Chromosome"/>
</dbReference>
<keyword evidence="6 13" id="KW-0862">Zinc</keyword>
<proteinExistence type="inferred from homology"/>
<keyword evidence="9 11" id="KW-0238">DNA-binding</keyword>
<dbReference type="GO" id="GO:0000725">
    <property type="term" value="P:recombinational repair"/>
    <property type="evidence" value="ECO:0007669"/>
    <property type="project" value="UniProtKB-UniRule"/>
</dbReference>
<keyword evidence="5" id="KW-0378">Hydrolase</keyword>
<dbReference type="Pfam" id="PF18073">
    <property type="entry name" value="Zn_ribbon_LapB"/>
    <property type="match status" value="1"/>
</dbReference>
<dbReference type="GO" id="GO:0140664">
    <property type="term" value="F:ATP-dependent DNA damage sensor activity"/>
    <property type="evidence" value="ECO:0007669"/>
    <property type="project" value="InterPro"/>
</dbReference>
<dbReference type="Gene3D" id="3.30.230.10">
    <property type="match status" value="1"/>
</dbReference>
<dbReference type="GO" id="GO:0016787">
    <property type="term" value="F:hydrolase activity"/>
    <property type="evidence" value="ECO:0007669"/>
    <property type="project" value="UniProtKB-KW"/>
</dbReference>
<dbReference type="KEGG" id="dbc:MFMK1_000158"/>
<dbReference type="EMBL" id="CP121694">
    <property type="protein sequence ID" value="WRO20396.1"/>
    <property type="molecule type" value="Genomic_DNA"/>
</dbReference>
<reference evidence="15 16" key="1">
    <citation type="submission" date="2023-04" db="EMBL/GenBank/DDBJ databases">
        <authorList>
            <person name="Hsu D."/>
        </authorList>
    </citation>
    <scope>NUCLEOTIDE SEQUENCE [LARGE SCALE GENOMIC DNA]</scope>
    <source>
        <strain evidence="15 16">MK1</strain>
    </source>
</reference>
<dbReference type="InterPro" id="IPR003593">
    <property type="entry name" value="AAA+_ATPase"/>
</dbReference>
<dbReference type="InterPro" id="IPR020588">
    <property type="entry name" value="RecA_ATP-bd"/>
</dbReference>
<evidence type="ECO:0000313" key="16">
    <source>
        <dbReference type="Proteomes" id="UP001329915"/>
    </source>
</evidence>
<feature type="short sequence motif" description="RadA KNRFG motif" evidence="11">
    <location>
        <begin position="252"/>
        <end position="256"/>
    </location>
</feature>
<dbReference type="GO" id="GO:0005829">
    <property type="term" value="C:cytosol"/>
    <property type="evidence" value="ECO:0007669"/>
    <property type="project" value="TreeGrafter"/>
</dbReference>
<comment type="similarity">
    <text evidence="11 13">Belongs to the RecA family. RadA subfamily.</text>
</comment>
<gene>
    <name evidence="11 15" type="primary">radA</name>
    <name evidence="15" type="ORF">MFMK1_000158</name>
</gene>
<dbReference type="PANTHER" id="PTHR32472">
    <property type="entry name" value="DNA REPAIR PROTEIN RADA"/>
    <property type="match status" value="1"/>
</dbReference>
<evidence type="ECO:0000256" key="3">
    <source>
        <dbReference type="ARBA" id="ARBA00022763"/>
    </source>
</evidence>
<dbReference type="PROSITE" id="PS50162">
    <property type="entry name" value="RECA_2"/>
    <property type="match status" value="1"/>
</dbReference>
<dbReference type="Gene3D" id="3.40.50.300">
    <property type="entry name" value="P-loop containing nucleotide triphosphate hydrolases"/>
    <property type="match status" value="1"/>
</dbReference>
<evidence type="ECO:0000256" key="11">
    <source>
        <dbReference type="HAMAP-Rule" id="MF_01498"/>
    </source>
</evidence>
<dbReference type="HAMAP" id="MF_01498">
    <property type="entry name" value="RadA_bact"/>
    <property type="match status" value="1"/>
</dbReference>
<comment type="domain">
    <text evidence="11">The middle region has homology to RecA with ATPase motifs including the RadA KNRFG motif, while the C-terminus is homologous to Lon protease.</text>
</comment>
<keyword evidence="10 11" id="KW-0234">DNA repair</keyword>
<dbReference type="PANTHER" id="PTHR32472:SF10">
    <property type="entry name" value="DNA REPAIR PROTEIN RADA-LIKE PROTEIN"/>
    <property type="match status" value="1"/>
</dbReference>
<evidence type="ECO:0000259" key="14">
    <source>
        <dbReference type="PROSITE" id="PS50162"/>
    </source>
</evidence>
<keyword evidence="7 11" id="KW-0067">ATP-binding</keyword>
<evidence type="ECO:0000256" key="1">
    <source>
        <dbReference type="ARBA" id="ARBA00022723"/>
    </source>
</evidence>
<dbReference type="InterPro" id="IPR014721">
    <property type="entry name" value="Ribsml_uS5_D2-typ_fold_subgr"/>
</dbReference>
<evidence type="ECO:0000256" key="9">
    <source>
        <dbReference type="ARBA" id="ARBA00023125"/>
    </source>
</evidence>
<dbReference type="Pfam" id="PF13481">
    <property type="entry name" value="AAA_25"/>
    <property type="match status" value="1"/>
</dbReference>
<evidence type="ECO:0000256" key="13">
    <source>
        <dbReference type="RuleBase" id="RU003555"/>
    </source>
</evidence>
<dbReference type="SUPFAM" id="SSF54211">
    <property type="entry name" value="Ribosomal protein S5 domain 2-like"/>
    <property type="match status" value="1"/>
</dbReference>
<dbReference type="CDD" id="cd01121">
    <property type="entry name" value="RadA_SMS_N"/>
    <property type="match status" value="1"/>
</dbReference>
<dbReference type="FunFam" id="3.40.50.300:FF:000050">
    <property type="entry name" value="DNA repair protein RadA"/>
    <property type="match status" value="1"/>
</dbReference>
<comment type="function">
    <text evidence="11">Plays a role in repairing double-strand DNA breaks, probably involving stabilizing or processing branched DNA or blocked replication forks.</text>
</comment>
<accession>A0AAU0UIT5</accession>